<reference evidence="5 6" key="1">
    <citation type="submission" date="2020-07" db="EMBL/GenBank/DDBJ databases">
        <title>Sequencing the genomes of 1000 actinobacteria strains.</title>
        <authorList>
            <person name="Klenk H.-P."/>
        </authorList>
    </citation>
    <scope>NUCLEOTIDE SEQUENCE [LARGE SCALE GENOMIC DNA]</scope>
    <source>
        <strain evidence="5 6">DSM 7487</strain>
    </source>
</reference>
<dbReference type="InterPro" id="IPR029787">
    <property type="entry name" value="Nucleotide_cyclase"/>
</dbReference>
<dbReference type="PANTHER" id="PTHR44757:SF2">
    <property type="entry name" value="BIOFILM ARCHITECTURE MAINTENANCE PROTEIN MBAA"/>
    <property type="match status" value="1"/>
</dbReference>
<comment type="caution">
    <text evidence="5">The sequence shown here is derived from an EMBL/GenBank/DDBJ whole genome shotgun (WGS) entry which is preliminary data.</text>
</comment>
<dbReference type="RefSeq" id="WP_179752591.1">
    <property type="nucleotide sequence ID" value="NZ_BAAAGN010000010.1"/>
</dbReference>
<dbReference type="SMART" id="SM00267">
    <property type="entry name" value="GGDEF"/>
    <property type="match status" value="1"/>
</dbReference>
<keyword evidence="3" id="KW-0812">Transmembrane</keyword>
<dbReference type="InterPro" id="IPR000160">
    <property type="entry name" value="GGDEF_dom"/>
</dbReference>
<dbReference type="EMBL" id="JACCBB010000001">
    <property type="protein sequence ID" value="NYD23105.1"/>
    <property type="molecule type" value="Genomic_DNA"/>
</dbReference>
<dbReference type="NCBIfam" id="TIGR00254">
    <property type="entry name" value="GGDEF"/>
    <property type="match status" value="1"/>
</dbReference>
<feature type="transmembrane region" description="Helical" evidence="3">
    <location>
        <begin position="153"/>
        <end position="173"/>
    </location>
</feature>
<feature type="transmembrane region" description="Helical" evidence="3">
    <location>
        <begin position="119"/>
        <end position="141"/>
    </location>
</feature>
<feature type="transmembrane region" description="Helical" evidence="3">
    <location>
        <begin position="12"/>
        <end position="32"/>
    </location>
</feature>
<keyword evidence="3" id="KW-0472">Membrane</keyword>
<organism evidence="5 6">
    <name type="scientific">Kineococcus aurantiacus</name>
    <dbReference type="NCBI Taxonomy" id="37633"/>
    <lineage>
        <taxon>Bacteria</taxon>
        <taxon>Bacillati</taxon>
        <taxon>Actinomycetota</taxon>
        <taxon>Actinomycetes</taxon>
        <taxon>Kineosporiales</taxon>
        <taxon>Kineosporiaceae</taxon>
        <taxon>Kineococcus</taxon>
    </lineage>
</organism>
<dbReference type="PROSITE" id="PS50887">
    <property type="entry name" value="GGDEF"/>
    <property type="match status" value="1"/>
</dbReference>
<feature type="transmembrane region" description="Helical" evidence="3">
    <location>
        <begin position="39"/>
        <end position="57"/>
    </location>
</feature>
<sequence length="388" mass="39501">MNPPTASGARAVAVVLVWASSVAALCLGLRWLVVTVVDLHVPAAACALAGALLGAMAAPPVRLPLERRDAAGRGAPIVLTGMLFPVAILTVLGFGVLAPVAAAGVAAHAVQVRPTRGQLLGGCSAAVLTSAAAVAAQAAGWVDSLVDPSRGTLITVVLLLMMCPQVANAADIARRAQEAARALESERRSSMELLEHAALHDTLTGLLSRRGLVRDLVPAVAAARPGALTAVLFVDLDGFKAVNDVHGHAAGDVLLRETGRRLDEVLRRTGTVARTGGDEFVVVLTDLAGPAQADAVAVRLRAQLEAPVALPDGATVVVGASVGVAVTGVPCSPEALLDRADAAMYAHKRVRHAGDAGERTRPDRRGAAPPPLAREQDGGWAPGVDALG</sequence>
<evidence type="ECO:0000256" key="3">
    <source>
        <dbReference type="SAM" id="Phobius"/>
    </source>
</evidence>
<protein>
    <submittedName>
        <fullName evidence="5">Diguanylate cyclase (GGDEF)-like protein</fullName>
    </submittedName>
</protein>
<dbReference type="AlphaFoldDB" id="A0A7Y9J1G3"/>
<name>A0A7Y9J1G3_9ACTN</name>
<feature type="transmembrane region" description="Helical" evidence="3">
    <location>
        <begin position="77"/>
        <end position="107"/>
    </location>
</feature>
<evidence type="ECO:0000256" key="2">
    <source>
        <dbReference type="SAM" id="MobiDB-lite"/>
    </source>
</evidence>
<keyword evidence="1" id="KW-0175">Coiled coil</keyword>
<feature type="compositionally biased region" description="Basic and acidic residues" evidence="2">
    <location>
        <begin position="352"/>
        <end position="366"/>
    </location>
</feature>
<dbReference type="Gene3D" id="3.30.70.270">
    <property type="match status" value="1"/>
</dbReference>
<dbReference type="InterPro" id="IPR052155">
    <property type="entry name" value="Biofilm_reg_signaling"/>
</dbReference>
<proteinExistence type="predicted"/>
<gene>
    <name evidence="5" type="ORF">BJ968_002645</name>
</gene>
<evidence type="ECO:0000313" key="5">
    <source>
        <dbReference type="EMBL" id="NYD23105.1"/>
    </source>
</evidence>
<feature type="domain" description="GGDEF" evidence="4">
    <location>
        <begin position="227"/>
        <end position="362"/>
    </location>
</feature>
<dbReference type="CDD" id="cd01949">
    <property type="entry name" value="GGDEF"/>
    <property type="match status" value="1"/>
</dbReference>
<feature type="region of interest" description="Disordered" evidence="2">
    <location>
        <begin position="351"/>
        <end position="388"/>
    </location>
</feature>
<keyword evidence="3" id="KW-1133">Transmembrane helix</keyword>
<dbReference type="Proteomes" id="UP000521922">
    <property type="component" value="Unassembled WGS sequence"/>
</dbReference>
<dbReference type="SUPFAM" id="SSF55073">
    <property type="entry name" value="Nucleotide cyclase"/>
    <property type="match status" value="1"/>
</dbReference>
<dbReference type="PANTHER" id="PTHR44757">
    <property type="entry name" value="DIGUANYLATE CYCLASE DGCP"/>
    <property type="match status" value="1"/>
</dbReference>
<evidence type="ECO:0000259" key="4">
    <source>
        <dbReference type="PROSITE" id="PS50887"/>
    </source>
</evidence>
<dbReference type="Pfam" id="PF00990">
    <property type="entry name" value="GGDEF"/>
    <property type="match status" value="1"/>
</dbReference>
<evidence type="ECO:0000313" key="6">
    <source>
        <dbReference type="Proteomes" id="UP000521922"/>
    </source>
</evidence>
<evidence type="ECO:0000256" key="1">
    <source>
        <dbReference type="SAM" id="Coils"/>
    </source>
</evidence>
<dbReference type="InterPro" id="IPR043128">
    <property type="entry name" value="Rev_trsase/Diguanyl_cyclase"/>
</dbReference>
<feature type="coiled-coil region" evidence="1">
    <location>
        <begin position="166"/>
        <end position="193"/>
    </location>
</feature>
<accession>A0A7Y9J1G3</accession>
<keyword evidence="6" id="KW-1185">Reference proteome</keyword>